<evidence type="ECO:0000256" key="2">
    <source>
        <dbReference type="ARBA" id="ARBA00012388"/>
    </source>
</evidence>
<dbReference type="InterPro" id="IPR045862">
    <property type="entry name" value="Trf4-like"/>
</dbReference>
<dbReference type="EMBL" id="KZ613854">
    <property type="protein sequence ID" value="PMD55817.1"/>
    <property type="molecule type" value="Genomic_DNA"/>
</dbReference>
<sequence length="798" mass="89547">MTRTKRRNNDNMSRQPPLPPGLPPRPRNGYGNGDSYRPQSDNYYRQEPEQVYQFRGAAQNSYRPSYDQPSYDQRPRHENYPPGISPPRGPATGSYRDRPTEFSFRHDAPPALDFQASSRLRSPPRQRTNLQDSNGGYRGRADNANNNRGATRGGYRGRAGPRMASDREFLRGNRAPTPELMPGMDDDQGNAIKYVPMEDVSDSDEAEMNLSDSEGAEPKKKQARTDAIKVADGDSVPKWSNPDPYTVLPPLDESQRKKKDVVKLIRKARVTSSYENINKTEAVTDDFISFGFDGDGQDDNSMLAQRPGNGVEGAPTGPRLRHRDNTHKQEQQSGSPNQFRENQPAQGTKQIDNDSKLQPPAAKTKPLNEKPPQHQLPNKPPQNQLPTKPAAHIDLTPNPDLGNRKRTIRDEIKGPLKAPPMIHSSGGKKPAATGEIVKEWRVQHDVSPTPWLSIDHSDSANMGVWLHKEIMDFYHFVKPRDFEQFIRTQLVEQLRSNVKQFFERYADIRTFGSFPAGLYLPTSDMDLVCVSDTYMKGGNQILGKKNSLFKFSTFLKECNLALNGKTEVIPKAKVPLVKFVDRVTGLRIDVSFENDTGLIANRTFQDWKATFPAMPILVTLIKHLLAMRGLNEPVNGGIGGFSVTCLVVSLLQNMPQVQSGSMIPEHHLGEILMEFLDLYGNQFNYEHTAIQLNPPGYIPKADANIPYKNKLAIVDPNRSSNDIAGGSSNTETILKCFSKSYDALQKRMGELQYAADRRNQSILGCILGGNYTSFKLQREHLAHVHDNLYGPVDRTQFE</sequence>
<gene>
    <name evidence="8" type="ORF">K444DRAFT_567968</name>
</gene>
<feature type="compositionally biased region" description="Low complexity" evidence="5">
    <location>
        <begin position="373"/>
        <end position="389"/>
    </location>
</feature>
<feature type="compositionally biased region" description="Basic and acidic residues" evidence="5">
    <location>
        <begin position="216"/>
        <end position="232"/>
    </location>
</feature>
<feature type="domain" description="Poly(A) RNA polymerase mitochondrial-like central palm" evidence="7">
    <location>
        <begin position="466"/>
        <end position="602"/>
    </location>
</feature>
<keyword evidence="9" id="KW-1185">Reference proteome</keyword>
<dbReference type="GO" id="GO:0010605">
    <property type="term" value="P:negative regulation of macromolecule metabolic process"/>
    <property type="evidence" value="ECO:0007669"/>
    <property type="project" value="UniProtKB-ARBA"/>
</dbReference>
<evidence type="ECO:0000256" key="1">
    <source>
        <dbReference type="ARBA" id="ARBA00008593"/>
    </source>
</evidence>
<dbReference type="GO" id="GO:0031499">
    <property type="term" value="C:TRAMP complex"/>
    <property type="evidence" value="ECO:0007669"/>
    <property type="project" value="TreeGrafter"/>
</dbReference>
<feature type="compositionally biased region" description="Polar residues" evidence="5">
    <location>
        <begin position="270"/>
        <end position="281"/>
    </location>
</feature>
<feature type="region of interest" description="Disordered" evidence="5">
    <location>
        <begin position="1"/>
        <end position="405"/>
    </location>
</feature>
<name>A0A2J6SYH8_9HELO</name>
<organism evidence="8 9">
    <name type="scientific">Hyaloscypha bicolor E</name>
    <dbReference type="NCBI Taxonomy" id="1095630"/>
    <lineage>
        <taxon>Eukaryota</taxon>
        <taxon>Fungi</taxon>
        <taxon>Dikarya</taxon>
        <taxon>Ascomycota</taxon>
        <taxon>Pezizomycotina</taxon>
        <taxon>Leotiomycetes</taxon>
        <taxon>Helotiales</taxon>
        <taxon>Hyaloscyphaceae</taxon>
        <taxon>Hyaloscypha</taxon>
        <taxon>Hyaloscypha bicolor</taxon>
    </lineage>
</organism>
<evidence type="ECO:0000259" key="6">
    <source>
        <dbReference type="Pfam" id="PF03828"/>
    </source>
</evidence>
<feature type="compositionally biased region" description="Polar residues" evidence="5">
    <location>
        <begin position="331"/>
        <end position="350"/>
    </location>
</feature>
<keyword evidence="4" id="KW-0460">Magnesium</keyword>
<feature type="domain" description="PAP-associated" evidence="6">
    <location>
        <begin position="667"/>
        <end position="721"/>
    </location>
</feature>
<dbReference type="GO" id="GO:0043634">
    <property type="term" value="P:polyadenylation-dependent ncRNA catabolic process"/>
    <property type="evidence" value="ECO:0007669"/>
    <property type="project" value="TreeGrafter"/>
</dbReference>
<evidence type="ECO:0000313" key="8">
    <source>
        <dbReference type="EMBL" id="PMD55817.1"/>
    </source>
</evidence>
<dbReference type="InParanoid" id="A0A2J6SYH8"/>
<protein>
    <recommendedName>
        <fullName evidence="2">polynucleotide adenylyltransferase</fullName>
        <ecNumber evidence="2">2.7.7.19</ecNumber>
    </recommendedName>
</protein>
<feature type="compositionally biased region" description="Basic residues" evidence="5">
    <location>
        <begin position="256"/>
        <end position="269"/>
    </location>
</feature>
<dbReference type="Proteomes" id="UP000235371">
    <property type="component" value="Unassembled WGS sequence"/>
</dbReference>
<dbReference type="STRING" id="1095630.A0A2J6SYH8"/>
<dbReference type="EC" id="2.7.7.19" evidence="2"/>
<dbReference type="CDD" id="cd05402">
    <property type="entry name" value="NT_PAP_TUTase"/>
    <property type="match status" value="1"/>
</dbReference>
<dbReference type="GO" id="GO:1990817">
    <property type="term" value="F:poly(A) RNA polymerase activity"/>
    <property type="evidence" value="ECO:0007669"/>
    <property type="project" value="UniProtKB-EC"/>
</dbReference>
<dbReference type="PANTHER" id="PTHR23092:SF15">
    <property type="entry name" value="INACTIVE NON-CANONICAL POLY(A) RNA POLYMERASE PROTEIN TRF4-2-RELATED"/>
    <property type="match status" value="1"/>
</dbReference>
<dbReference type="GO" id="GO:0046872">
    <property type="term" value="F:metal ion binding"/>
    <property type="evidence" value="ECO:0007669"/>
    <property type="project" value="UniProtKB-KW"/>
</dbReference>
<dbReference type="InterPro" id="IPR054708">
    <property type="entry name" value="MTPAP-like_central"/>
</dbReference>
<proteinExistence type="inferred from homology"/>
<feature type="compositionally biased region" description="Polar residues" evidence="5">
    <location>
        <begin position="115"/>
        <end position="133"/>
    </location>
</feature>
<dbReference type="InterPro" id="IPR002058">
    <property type="entry name" value="PAP_assoc"/>
</dbReference>
<dbReference type="Pfam" id="PF03828">
    <property type="entry name" value="PAP_assoc"/>
    <property type="match status" value="1"/>
</dbReference>
<dbReference type="RefSeq" id="XP_024732721.1">
    <property type="nucleotide sequence ID" value="XM_024877187.1"/>
</dbReference>
<evidence type="ECO:0000256" key="5">
    <source>
        <dbReference type="SAM" id="MobiDB-lite"/>
    </source>
</evidence>
<dbReference type="AlphaFoldDB" id="A0A2J6SYH8"/>
<dbReference type="Gene3D" id="3.30.460.10">
    <property type="entry name" value="Beta Polymerase, domain 2"/>
    <property type="match status" value="1"/>
</dbReference>
<reference evidence="8 9" key="1">
    <citation type="submission" date="2016-04" db="EMBL/GenBank/DDBJ databases">
        <title>A degradative enzymes factory behind the ericoid mycorrhizal symbiosis.</title>
        <authorList>
            <consortium name="DOE Joint Genome Institute"/>
            <person name="Martino E."/>
            <person name="Morin E."/>
            <person name="Grelet G."/>
            <person name="Kuo A."/>
            <person name="Kohler A."/>
            <person name="Daghino S."/>
            <person name="Barry K."/>
            <person name="Choi C."/>
            <person name="Cichocki N."/>
            <person name="Clum A."/>
            <person name="Copeland A."/>
            <person name="Hainaut M."/>
            <person name="Haridas S."/>
            <person name="Labutti K."/>
            <person name="Lindquist E."/>
            <person name="Lipzen A."/>
            <person name="Khouja H.-R."/>
            <person name="Murat C."/>
            <person name="Ohm R."/>
            <person name="Olson A."/>
            <person name="Spatafora J."/>
            <person name="Veneault-Fourrey C."/>
            <person name="Henrissat B."/>
            <person name="Grigoriev I."/>
            <person name="Martin F."/>
            <person name="Perotto S."/>
        </authorList>
    </citation>
    <scope>NUCLEOTIDE SEQUENCE [LARGE SCALE GENOMIC DNA]</scope>
    <source>
        <strain evidence="8 9">E</strain>
    </source>
</reference>
<dbReference type="PANTHER" id="PTHR23092">
    <property type="entry name" value="POLY(A) RNA POLYMERASE"/>
    <property type="match status" value="1"/>
</dbReference>
<dbReference type="GeneID" id="36585264"/>
<dbReference type="SUPFAM" id="SSF81301">
    <property type="entry name" value="Nucleotidyltransferase"/>
    <property type="match status" value="1"/>
</dbReference>
<dbReference type="SUPFAM" id="SSF81631">
    <property type="entry name" value="PAP/OAS1 substrate-binding domain"/>
    <property type="match status" value="1"/>
</dbReference>
<dbReference type="InterPro" id="IPR043519">
    <property type="entry name" value="NT_sf"/>
</dbReference>
<dbReference type="Pfam" id="PF22600">
    <property type="entry name" value="MTPAP-like_central"/>
    <property type="match status" value="1"/>
</dbReference>
<evidence type="ECO:0000256" key="4">
    <source>
        <dbReference type="ARBA" id="ARBA00022842"/>
    </source>
</evidence>
<feature type="compositionally biased region" description="Pro residues" evidence="5">
    <location>
        <begin position="16"/>
        <end position="26"/>
    </location>
</feature>
<feature type="compositionally biased region" description="Polar residues" evidence="5">
    <location>
        <begin position="58"/>
        <end position="71"/>
    </location>
</feature>
<accession>A0A2J6SYH8</accession>
<dbReference type="GO" id="GO:0003729">
    <property type="term" value="F:mRNA binding"/>
    <property type="evidence" value="ECO:0007669"/>
    <property type="project" value="TreeGrafter"/>
</dbReference>
<dbReference type="GO" id="GO:0005730">
    <property type="term" value="C:nucleolus"/>
    <property type="evidence" value="ECO:0007669"/>
    <property type="project" value="TreeGrafter"/>
</dbReference>
<evidence type="ECO:0000259" key="7">
    <source>
        <dbReference type="Pfam" id="PF22600"/>
    </source>
</evidence>
<evidence type="ECO:0000313" key="9">
    <source>
        <dbReference type="Proteomes" id="UP000235371"/>
    </source>
</evidence>
<dbReference type="GO" id="GO:0031123">
    <property type="term" value="P:RNA 3'-end processing"/>
    <property type="evidence" value="ECO:0007669"/>
    <property type="project" value="TreeGrafter"/>
</dbReference>
<dbReference type="OrthoDB" id="273917at2759"/>
<keyword evidence="3" id="KW-0479">Metal-binding</keyword>
<feature type="compositionally biased region" description="Basic and acidic residues" evidence="5">
    <location>
        <begin position="95"/>
        <end position="108"/>
    </location>
</feature>
<dbReference type="Gene3D" id="1.10.1410.10">
    <property type="match status" value="1"/>
</dbReference>
<evidence type="ECO:0000256" key="3">
    <source>
        <dbReference type="ARBA" id="ARBA00022723"/>
    </source>
</evidence>
<comment type="similarity">
    <text evidence="1">Belongs to the DNA polymerase type-B-like family.</text>
</comment>